<dbReference type="InterPro" id="IPR012677">
    <property type="entry name" value="Nucleotide-bd_a/b_plait_sf"/>
</dbReference>
<keyword evidence="2" id="KW-0694">RNA-binding</keyword>
<dbReference type="STRING" id="33097.A0A150G5X2"/>
<dbReference type="InterPro" id="IPR010912">
    <property type="entry name" value="SPOC_met"/>
</dbReference>
<gene>
    <name evidence="6" type="ORF">GPECTOR_56g382</name>
</gene>
<feature type="domain" description="SPOC" evidence="5">
    <location>
        <begin position="223"/>
        <end position="388"/>
    </location>
</feature>
<dbReference type="AlphaFoldDB" id="A0A150G5X2"/>
<evidence type="ECO:0000313" key="6">
    <source>
        <dbReference type="EMBL" id="KXZ45286.1"/>
    </source>
</evidence>
<dbReference type="InterPro" id="IPR035979">
    <property type="entry name" value="RBD_domain_sf"/>
</dbReference>
<dbReference type="EMBL" id="LSYV01000057">
    <property type="protein sequence ID" value="KXZ45286.1"/>
    <property type="molecule type" value="Genomic_DNA"/>
</dbReference>
<accession>A0A150G5X2</accession>
<evidence type="ECO:0000256" key="2">
    <source>
        <dbReference type="ARBA" id="ARBA00022884"/>
    </source>
</evidence>
<dbReference type="SUPFAM" id="SSF54928">
    <property type="entry name" value="RNA-binding domain, RBD"/>
    <property type="match status" value="1"/>
</dbReference>
<name>A0A150G5X2_GONPE</name>
<dbReference type="GO" id="GO:0005634">
    <property type="term" value="C:nucleus"/>
    <property type="evidence" value="ECO:0007669"/>
    <property type="project" value="UniProtKB-SubCell"/>
</dbReference>
<reference evidence="7" key="1">
    <citation type="journal article" date="2016" name="Nat. Commun.">
        <title>The Gonium pectorale genome demonstrates co-option of cell cycle regulation during the evolution of multicellularity.</title>
        <authorList>
            <person name="Hanschen E.R."/>
            <person name="Marriage T.N."/>
            <person name="Ferris P.J."/>
            <person name="Hamaji T."/>
            <person name="Toyoda A."/>
            <person name="Fujiyama A."/>
            <person name="Neme R."/>
            <person name="Noguchi H."/>
            <person name="Minakuchi Y."/>
            <person name="Suzuki M."/>
            <person name="Kawai-Toyooka H."/>
            <person name="Smith D.R."/>
            <person name="Sparks H."/>
            <person name="Anderson J."/>
            <person name="Bakaric R."/>
            <person name="Luria V."/>
            <person name="Karger A."/>
            <person name="Kirschner M.W."/>
            <person name="Durand P.M."/>
            <person name="Michod R.E."/>
            <person name="Nozaki H."/>
            <person name="Olson B.J."/>
        </authorList>
    </citation>
    <scope>NUCLEOTIDE SEQUENCE [LARGE SCALE GENOMIC DNA]</scope>
    <source>
        <strain evidence="7">NIES-2863</strain>
    </source>
</reference>
<proteinExistence type="predicted"/>
<keyword evidence="3" id="KW-0539">Nucleus</keyword>
<evidence type="ECO:0000256" key="1">
    <source>
        <dbReference type="ARBA" id="ARBA00004123"/>
    </source>
</evidence>
<keyword evidence="7" id="KW-1185">Reference proteome</keyword>
<dbReference type="Proteomes" id="UP000075714">
    <property type="component" value="Unassembled WGS sequence"/>
</dbReference>
<dbReference type="GO" id="GO:0003723">
    <property type="term" value="F:RNA binding"/>
    <property type="evidence" value="ECO:0007669"/>
    <property type="project" value="UniProtKB-KW"/>
</dbReference>
<dbReference type="Pfam" id="PF07744">
    <property type="entry name" value="SPOC"/>
    <property type="match status" value="1"/>
</dbReference>
<dbReference type="InterPro" id="IPR016194">
    <property type="entry name" value="SPOC-like_C_dom_sf"/>
</dbReference>
<dbReference type="SUPFAM" id="SSF100939">
    <property type="entry name" value="SPOC domain-like"/>
    <property type="match status" value="1"/>
</dbReference>
<dbReference type="PROSITE" id="PS50917">
    <property type="entry name" value="SPOC"/>
    <property type="match status" value="1"/>
</dbReference>
<dbReference type="OrthoDB" id="539862at2759"/>
<comment type="subcellular location">
    <subcellularLocation>
        <location evidence="1">Nucleus</location>
    </subcellularLocation>
</comment>
<protein>
    <recommendedName>
        <fullName evidence="5">SPOC domain-containing protein</fullName>
    </recommendedName>
</protein>
<evidence type="ECO:0000259" key="5">
    <source>
        <dbReference type="PROSITE" id="PS50917"/>
    </source>
</evidence>
<sequence>MLGEEAYVVFASLRDAAICYEAIARACPFGGSRPLHVEFCSTFPPESPAARRRTAAMATGGGSAAAAAAALASQFIWVSSAAASGSAAAVGASAVTPEAVVAALQEAALPVPQQILQVQGRAPGMLLHMAAASAVPQLHESVRDEELLSACRAAGGQLVGHRFLRASHCAFVDFATQAGAEAAKRALHCMRMGPQHLRVEWKPPDGGAGAGAVPGPPPPPSLGARPSQPAATTWQGGLAKSGSHVCTLRCWGGGGSAAGGATPGEREPVGWPGVLDVKLRVDLTYVVHSLYSHTAPQVRAMRRLLPCNSSGGPADASAGPKLADFVSYLADKNRAGVIKLDASPAASLPPRTLYLVPPSEQVCAALGAEWTPLEPFLLALVVPAAGGA</sequence>
<evidence type="ECO:0000313" key="7">
    <source>
        <dbReference type="Proteomes" id="UP000075714"/>
    </source>
</evidence>
<evidence type="ECO:0000256" key="3">
    <source>
        <dbReference type="ARBA" id="ARBA00023242"/>
    </source>
</evidence>
<organism evidence="6 7">
    <name type="scientific">Gonium pectorale</name>
    <name type="common">Green alga</name>
    <dbReference type="NCBI Taxonomy" id="33097"/>
    <lineage>
        <taxon>Eukaryota</taxon>
        <taxon>Viridiplantae</taxon>
        <taxon>Chlorophyta</taxon>
        <taxon>core chlorophytes</taxon>
        <taxon>Chlorophyceae</taxon>
        <taxon>CS clade</taxon>
        <taxon>Chlamydomonadales</taxon>
        <taxon>Volvocaceae</taxon>
        <taxon>Gonium</taxon>
    </lineage>
</organism>
<feature type="region of interest" description="Disordered" evidence="4">
    <location>
        <begin position="199"/>
        <end position="237"/>
    </location>
</feature>
<dbReference type="CDD" id="cd21546">
    <property type="entry name" value="SPOC_FPA-like"/>
    <property type="match status" value="1"/>
</dbReference>
<dbReference type="InterPro" id="IPR012921">
    <property type="entry name" value="SPOC_C"/>
</dbReference>
<evidence type="ECO:0000256" key="4">
    <source>
        <dbReference type="SAM" id="MobiDB-lite"/>
    </source>
</evidence>
<dbReference type="Gene3D" id="3.30.70.330">
    <property type="match status" value="1"/>
</dbReference>
<dbReference type="CDD" id="cd00590">
    <property type="entry name" value="RRM_SF"/>
    <property type="match status" value="1"/>
</dbReference>
<comment type="caution">
    <text evidence="6">The sequence shown here is derived from an EMBL/GenBank/DDBJ whole genome shotgun (WGS) entry which is preliminary data.</text>
</comment>